<accession>J8A957</accession>
<name>J8A957_BACCE</name>
<gene>
    <name evidence="1" type="ORF">IEE_02421</name>
</gene>
<reference evidence="1 2" key="1">
    <citation type="submission" date="2012-04" db="EMBL/GenBank/DDBJ databases">
        <title>The Genome Sequence of Bacillus cereus BAG5X1-1.</title>
        <authorList>
            <consortium name="The Broad Institute Genome Sequencing Platform"/>
            <consortium name="The Broad Institute Genome Sequencing Center for Infectious Disease"/>
            <person name="Feldgarden M."/>
            <person name="Van der Auwera G.A."/>
            <person name="Mahillon J."/>
            <person name="Duprez V."/>
            <person name="Timmery S."/>
            <person name="Mattelet C."/>
            <person name="Dierick K."/>
            <person name="Sun M."/>
            <person name="Yu Z."/>
            <person name="Zhu L."/>
            <person name="Hu X."/>
            <person name="Shank E.B."/>
            <person name="Swiecicka I."/>
            <person name="Hansen B.M."/>
            <person name="Andrup L."/>
            <person name="Young S.K."/>
            <person name="Zeng Q."/>
            <person name="Gargeya S."/>
            <person name="Fitzgerald M."/>
            <person name="Haas B."/>
            <person name="Abouelleil A."/>
            <person name="Alvarado L."/>
            <person name="Arachchi H.M."/>
            <person name="Berlin A."/>
            <person name="Chapman S.B."/>
            <person name="Goldberg J."/>
            <person name="Griggs A."/>
            <person name="Gujja S."/>
            <person name="Hansen M."/>
            <person name="Howarth C."/>
            <person name="Imamovic A."/>
            <person name="Larimer J."/>
            <person name="McCowen C."/>
            <person name="Montmayeur A."/>
            <person name="Murphy C."/>
            <person name="Neiman D."/>
            <person name="Pearson M."/>
            <person name="Priest M."/>
            <person name="Roberts A."/>
            <person name="Saif S."/>
            <person name="Shea T."/>
            <person name="Sisk P."/>
            <person name="Sykes S."/>
            <person name="Wortman J."/>
            <person name="Nusbaum C."/>
            <person name="Birren B."/>
        </authorList>
    </citation>
    <scope>NUCLEOTIDE SEQUENCE [LARGE SCALE GENOMIC DNA]</scope>
    <source>
        <strain evidence="1 2">BAG5X1-1</strain>
    </source>
</reference>
<dbReference type="EMBL" id="AHDJ01000025">
    <property type="protein sequence ID" value="EJQ45091.1"/>
    <property type="molecule type" value="Genomic_DNA"/>
</dbReference>
<dbReference type="PATRIC" id="fig|1053189.3.peg.2462"/>
<organism evidence="1 2">
    <name type="scientific">Bacillus cereus BAG5X1-1</name>
    <dbReference type="NCBI Taxonomy" id="1053189"/>
    <lineage>
        <taxon>Bacteria</taxon>
        <taxon>Bacillati</taxon>
        <taxon>Bacillota</taxon>
        <taxon>Bacilli</taxon>
        <taxon>Bacillales</taxon>
        <taxon>Bacillaceae</taxon>
        <taxon>Bacillus</taxon>
        <taxon>Bacillus cereus group</taxon>
    </lineage>
</organism>
<dbReference type="AlphaFoldDB" id="J8A957"/>
<dbReference type="Proteomes" id="UP000006600">
    <property type="component" value="Unassembled WGS sequence"/>
</dbReference>
<protein>
    <submittedName>
        <fullName evidence="1">Uncharacterized protein</fullName>
    </submittedName>
</protein>
<proteinExistence type="predicted"/>
<sequence>MQKNFFTSAKKFVRKYARFQLFCRFNKMKQELNVWNGIYYGSFMFFVLEREDKYEKTSLFTCSSFKY</sequence>
<evidence type="ECO:0000313" key="2">
    <source>
        <dbReference type="Proteomes" id="UP000006600"/>
    </source>
</evidence>
<dbReference type="HOGENOM" id="CLU_2803362_0_0_9"/>
<evidence type="ECO:0000313" key="1">
    <source>
        <dbReference type="EMBL" id="EJQ45091.1"/>
    </source>
</evidence>
<comment type="caution">
    <text evidence="1">The sequence shown here is derived from an EMBL/GenBank/DDBJ whole genome shotgun (WGS) entry which is preliminary data.</text>
</comment>